<comment type="caution">
    <text evidence="2">The sequence shown here is derived from an EMBL/GenBank/DDBJ whole genome shotgun (WGS) entry which is preliminary data.</text>
</comment>
<dbReference type="InterPro" id="IPR017451">
    <property type="entry name" value="F-box-assoc_interact_dom"/>
</dbReference>
<dbReference type="PANTHER" id="PTHR31672:SF13">
    <property type="entry name" value="F-BOX PROTEIN CPR30-LIKE"/>
    <property type="match status" value="1"/>
</dbReference>
<name>A0A2U1PWV3_ARTAN</name>
<dbReference type="EMBL" id="PKPP01000650">
    <property type="protein sequence ID" value="PWA90183.1"/>
    <property type="molecule type" value="Genomic_DNA"/>
</dbReference>
<dbReference type="Gene3D" id="1.20.1280.50">
    <property type="match status" value="1"/>
</dbReference>
<dbReference type="AlphaFoldDB" id="A0A2U1PWV3"/>
<dbReference type="STRING" id="35608.A0A2U1PWV3"/>
<dbReference type="InterPro" id="IPR006527">
    <property type="entry name" value="F-box-assoc_dom_typ1"/>
</dbReference>
<evidence type="ECO:0000313" key="3">
    <source>
        <dbReference type="Proteomes" id="UP000245207"/>
    </source>
</evidence>
<dbReference type="Pfam" id="PF07734">
    <property type="entry name" value="FBA_1"/>
    <property type="match status" value="1"/>
</dbReference>
<dbReference type="CDD" id="cd22157">
    <property type="entry name" value="F-box_AtFBW1-like"/>
    <property type="match status" value="1"/>
</dbReference>
<dbReference type="InterPro" id="IPR001810">
    <property type="entry name" value="F-box_dom"/>
</dbReference>
<dbReference type="Pfam" id="PF00646">
    <property type="entry name" value="F-box"/>
    <property type="match status" value="1"/>
</dbReference>
<dbReference type="PROSITE" id="PS50181">
    <property type="entry name" value="FBOX"/>
    <property type="match status" value="1"/>
</dbReference>
<evidence type="ECO:0000313" key="2">
    <source>
        <dbReference type="EMBL" id="PWA90183.1"/>
    </source>
</evidence>
<dbReference type="SUPFAM" id="SSF81383">
    <property type="entry name" value="F-box domain"/>
    <property type="match status" value="1"/>
</dbReference>
<reference evidence="2 3" key="1">
    <citation type="journal article" date="2018" name="Mol. Plant">
        <title>The genome of Artemisia annua provides insight into the evolution of Asteraceae family and artemisinin biosynthesis.</title>
        <authorList>
            <person name="Shen Q."/>
            <person name="Zhang L."/>
            <person name="Liao Z."/>
            <person name="Wang S."/>
            <person name="Yan T."/>
            <person name="Shi P."/>
            <person name="Liu M."/>
            <person name="Fu X."/>
            <person name="Pan Q."/>
            <person name="Wang Y."/>
            <person name="Lv Z."/>
            <person name="Lu X."/>
            <person name="Zhang F."/>
            <person name="Jiang W."/>
            <person name="Ma Y."/>
            <person name="Chen M."/>
            <person name="Hao X."/>
            <person name="Li L."/>
            <person name="Tang Y."/>
            <person name="Lv G."/>
            <person name="Zhou Y."/>
            <person name="Sun X."/>
            <person name="Brodelius P.E."/>
            <person name="Rose J.K.C."/>
            <person name="Tang K."/>
        </authorList>
    </citation>
    <scope>NUCLEOTIDE SEQUENCE [LARGE SCALE GENOMIC DNA]</scope>
    <source>
        <strain evidence="3">cv. Huhao1</strain>
        <tissue evidence="2">Leaf</tissue>
    </source>
</reference>
<proteinExistence type="predicted"/>
<dbReference type="NCBIfam" id="TIGR01640">
    <property type="entry name" value="F_box_assoc_1"/>
    <property type="match status" value="1"/>
</dbReference>
<keyword evidence="3" id="KW-1185">Reference proteome</keyword>
<dbReference type="OrthoDB" id="1845276at2759"/>
<dbReference type="InterPro" id="IPR036047">
    <property type="entry name" value="F-box-like_dom_sf"/>
</dbReference>
<protein>
    <submittedName>
        <fullName evidence="2">F-box associated domain, type 1</fullName>
    </submittedName>
</protein>
<organism evidence="2 3">
    <name type="scientific">Artemisia annua</name>
    <name type="common">Sweet wormwood</name>
    <dbReference type="NCBI Taxonomy" id="35608"/>
    <lineage>
        <taxon>Eukaryota</taxon>
        <taxon>Viridiplantae</taxon>
        <taxon>Streptophyta</taxon>
        <taxon>Embryophyta</taxon>
        <taxon>Tracheophyta</taxon>
        <taxon>Spermatophyta</taxon>
        <taxon>Magnoliopsida</taxon>
        <taxon>eudicotyledons</taxon>
        <taxon>Gunneridae</taxon>
        <taxon>Pentapetalae</taxon>
        <taxon>asterids</taxon>
        <taxon>campanulids</taxon>
        <taxon>Asterales</taxon>
        <taxon>Asteraceae</taxon>
        <taxon>Asteroideae</taxon>
        <taxon>Anthemideae</taxon>
        <taxon>Artemisiinae</taxon>
        <taxon>Artemisia</taxon>
    </lineage>
</organism>
<dbReference type="InterPro" id="IPR050796">
    <property type="entry name" value="SCF_F-box_component"/>
</dbReference>
<dbReference type="SMART" id="SM00256">
    <property type="entry name" value="FBOX"/>
    <property type="match status" value="1"/>
</dbReference>
<accession>A0A2U1PWV3</accession>
<evidence type="ECO:0000259" key="1">
    <source>
        <dbReference type="PROSITE" id="PS50181"/>
    </source>
</evidence>
<feature type="domain" description="F-box" evidence="1">
    <location>
        <begin position="5"/>
        <end position="50"/>
    </location>
</feature>
<gene>
    <name evidence="2" type="ORF">CTI12_AA103750</name>
</gene>
<dbReference type="PANTHER" id="PTHR31672">
    <property type="entry name" value="BNACNNG10540D PROTEIN"/>
    <property type="match status" value="1"/>
</dbReference>
<sequence>MSFFNRSTEDFPENIIADILSRLPVKKIIHCKSVCKNWRMLISDSYFVNLHLSRSPANVMIRHELGDSSDFDSDSELEDWDEPGALKWLEIKGEQDDTHLHHDIIMNIDLNDVPVFQDSNVLIVGSVNGLICLWQYGPIPEYDNTSICNPITKEYVILPRQKYYRLAPASARIVYGFGIGLQTKEYKVIRTFQANIPAEFTSSRPHILEAEIYTLGTGQWRHLGHVPYWFSGSPGGFFLNGCVHWVVLDRDSPEKLCSFDFDNDTFQLFPSPPSDELVGDIRCQTSGILHGFLSLTDTSLYKFNIWVMKDYGIKKSWHKEVVIMESIIPWPTRERVYLLEALEDGTILMSFNDKLFVYCPRKKTIEGGVFSELYLTGVSYHPSFVKLQTFESERVHVGLCPKGPDSPVGCS</sequence>
<dbReference type="Proteomes" id="UP000245207">
    <property type="component" value="Unassembled WGS sequence"/>
</dbReference>